<dbReference type="Pfam" id="PF07690">
    <property type="entry name" value="MFS_1"/>
    <property type="match status" value="1"/>
</dbReference>
<protein>
    <submittedName>
        <fullName evidence="8">MFS transporter</fullName>
    </submittedName>
</protein>
<dbReference type="InterPro" id="IPR050189">
    <property type="entry name" value="MFS_Efflux_Transporters"/>
</dbReference>
<feature type="transmembrane region" description="Helical" evidence="6">
    <location>
        <begin position="216"/>
        <end position="238"/>
    </location>
</feature>
<feature type="transmembrane region" description="Helical" evidence="6">
    <location>
        <begin position="377"/>
        <end position="397"/>
    </location>
</feature>
<keyword evidence="9" id="KW-1185">Reference proteome</keyword>
<dbReference type="PROSITE" id="PS50850">
    <property type="entry name" value="MFS"/>
    <property type="match status" value="1"/>
</dbReference>
<dbReference type="PANTHER" id="PTHR43124">
    <property type="entry name" value="PURINE EFFLUX PUMP PBUE"/>
    <property type="match status" value="1"/>
</dbReference>
<proteinExistence type="predicted"/>
<keyword evidence="2" id="KW-1003">Cell membrane</keyword>
<evidence type="ECO:0000259" key="7">
    <source>
        <dbReference type="PROSITE" id="PS50850"/>
    </source>
</evidence>
<feature type="domain" description="Major facilitator superfamily (MFS) profile" evidence="7">
    <location>
        <begin position="14"/>
        <end position="401"/>
    </location>
</feature>
<dbReference type="GO" id="GO:0005886">
    <property type="term" value="C:plasma membrane"/>
    <property type="evidence" value="ECO:0007669"/>
    <property type="project" value="UniProtKB-SubCell"/>
</dbReference>
<accession>A0ABD5PZP3</accession>
<sequence length="401" mass="41066">MSDDEDAPTPTRGQTVGLVAGLFALSTAAGAYEIAPASVLPLVRESLGVGPTLAGWLVSVMYLTAVVASVPVGVALDRVSVRKAVAAAAVALLVAGVWGWVAAVAGAYWWLFASRVLGGFAYVVFWNAGANVVGQAVGPDVRATAVGVFTASAPVGFALGQFGSPLLADRFGWPATLPIFTAIAVVGVAVFLLATRGRSLAVETGAPSRTEVRDLLANRAAWTLYALSFLAFSLYLFLNSWLPSYLTDRLGVSLALSGLLTALFPAVGVVSRTSGGVISDRLFGGERRPVVLLAFVAAAPAVTGFVVVTRVGPAIALLLVAGFAVQLTIGLLYTYVAEVVAPTVRSTAISMLTSVGLFGAFAAPIAGGAIIDRAGYRPAFLLAGVVAVLGVALAWYAPDVR</sequence>
<evidence type="ECO:0000256" key="3">
    <source>
        <dbReference type="ARBA" id="ARBA00022692"/>
    </source>
</evidence>
<feature type="transmembrane region" description="Helical" evidence="6">
    <location>
        <begin position="290"/>
        <end position="308"/>
    </location>
</feature>
<evidence type="ECO:0000256" key="1">
    <source>
        <dbReference type="ARBA" id="ARBA00004651"/>
    </source>
</evidence>
<feature type="transmembrane region" description="Helical" evidence="6">
    <location>
        <begin position="107"/>
        <end position="129"/>
    </location>
</feature>
<keyword evidence="4 6" id="KW-1133">Transmembrane helix</keyword>
<dbReference type="AlphaFoldDB" id="A0ABD5PZP3"/>
<evidence type="ECO:0000256" key="4">
    <source>
        <dbReference type="ARBA" id="ARBA00022989"/>
    </source>
</evidence>
<comment type="subcellular location">
    <subcellularLocation>
        <location evidence="1">Cell membrane</location>
        <topology evidence="1">Multi-pass membrane protein</topology>
    </subcellularLocation>
</comment>
<dbReference type="EMBL" id="JBHSHT010000001">
    <property type="protein sequence ID" value="MFC4823647.1"/>
    <property type="molecule type" value="Genomic_DNA"/>
</dbReference>
<evidence type="ECO:0000256" key="5">
    <source>
        <dbReference type="ARBA" id="ARBA00023136"/>
    </source>
</evidence>
<evidence type="ECO:0000313" key="8">
    <source>
        <dbReference type="EMBL" id="MFC4823647.1"/>
    </source>
</evidence>
<dbReference type="Gene3D" id="1.20.1250.20">
    <property type="entry name" value="MFS general substrate transporter like domains"/>
    <property type="match status" value="2"/>
</dbReference>
<dbReference type="GeneID" id="73047281"/>
<keyword evidence="5 6" id="KW-0472">Membrane</keyword>
<comment type="caution">
    <text evidence="8">The sequence shown here is derived from an EMBL/GenBank/DDBJ whole genome shotgun (WGS) entry which is preliminary data.</text>
</comment>
<name>A0ABD5PZP3_9EURY</name>
<organism evidence="8 9">
    <name type="scientific">Halorussus aquaticus</name>
    <dbReference type="NCBI Taxonomy" id="2953748"/>
    <lineage>
        <taxon>Archaea</taxon>
        <taxon>Methanobacteriati</taxon>
        <taxon>Methanobacteriota</taxon>
        <taxon>Stenosarchaea group</taxon>
        <taxon>Halobacteria</taxon>
        <taxon>Halobacteriales</taxon>
        <taxon>Haladaptataceae</taxon>
        <taxon>Halorussus</taxon>
    </lineage>
</organism>
<feature type="transmembrane region" description="Helical" evidence="6">
    <location>
        <begin position="141"/>
        <end position="163"/>
    </location>
</feature>
<feature type="transmembrane region" description="Helical" evidence="6">
    <location>
        <begin position="55"/>
        <end position="76"/>
    </location>
</feature>
<dbReference type="InterPro" id="IPR020846">
    <property type="entry name" value="MFS_dom"/>
</dbReference>
<keyword evidence="3 6" id="KW-0812">Transmembrane</keyword>
<feature type="transmembrane region" description="Helical" evidence="6">
    <location>
        <begin position="250"/>
        <end position="270"/>
    </location>
</feature>
<dbReference type="PANTHER" id="PTHR43124:SF3">
    <property type="entry name" value="CHLORAMPHENICOL EFFLUX PUMP RV0191"/>
    <property type="match status" value="1"/>
</dbReference>
<gene>
    <name evidence="8" type="ORF">ACFO9K_05185</name>
</gene>
<feature type="transmembrane region" description="Helical" evidence="6">
    <location>
        <begin position="175"/>
        <end position="195"/>
    </location>
</feature>
<feature type="transmembrane region" description="Helical" evidence="6">
    <location>
        <begin position="314"/>
        <end position="336"/>
    </location>
</feature>
<reference evidence="8 9" key="1">
    <citation type="journal article" date="2019" name="Int. J. Syst. Evol. Microbiol.">
        <title>The Global Catalogue of Microorganisms (GCM) 10K type strain sequencing project: providing services to taxonomists for standard genome sequencing and annotation.</title>
        <authorList>
            <consortium name="The Broad Institute Genomics Platform"/>
            <consortium name="The Broad Institute Genome Sequencing Center for Infectious Disease"/>
            <person name="Wu L."/>
            <person name="Ma J."/>
        </authorList>
    </citation>
    <scope>NUCLEOTIDE SEQUENCE [LARGE SCALE GENOMIC DNA]</scope>
    <source>
        <strain evidence="8 9">XZYJ18</strain>
    </source>
</reference>
<dbReference type="Proteomes" id="UP001595945">
    <property type="component" value="Unassembled WGS sequence"/>
</dbReference>
<feature type="transmembrane region" description="Helical" evidence="6">
    <location>
        <begin position="16"/>
        <end position="35"/>
    </location>
</feature>
<evidence type="ECO:0000256" key="2">
    <source>
        <dbReference type="ARBA" id="ARBA00022475"/>
    </source>
</evidence>
<dbReference type="SUPFAM" id="SSF103473">
    <property type="entry name" value="MFS general substrate transporter"/>
    <property type="match status" value="1"/>
</dbReference>
<dbReference type="RefSeq" id="WP_254270235.1">
    <property type="nucleotide sequence ID" value="NZ_CP100401.1"/>
</dbReference>
<feature type="transmembrane region" description="Helical" evidence="6">
    <location>
        <begin position="348"/>
        <end position="371"/>
    </location>
</feature>
<evidence type="ECO:0000313" key="9">
    <source>
        <dbReference type="Proteomes" id="UP001595945"/>
    </source>
</evidence>
<dbReference type="InterPro" id="IPR011701">
    <property type="entry name" value="MFS"/>
</dbReference>
<dbReference type="InterPro" id="IPR036259">
    <property type="entry name" value="MFS_trans_sf"/>
</dbReference>
<evidence type="ECO:0000256" key="6">
    <source>
        <dbReference type="SAM" id="Phobius"/>
    </source>
</evidence>
<feature type="transmembrane region" description="Helical" evidence="6">
    <location>
        <begin position="83"/>
        <end position="101"/>
    </location>
</feature>